<evidence type="ECO:0000313" key="2">
    <source>
        <dbReference type="EMBL" id="PKI56126.1"/>
    </source>
</evidence>
<proteinExistence type="predicted"/>
<comment type="caution">
    <text evidence="2">The sequence shown here is derived from an EMBL/GenBank/DDBJ whole genome shotgun (WGS) entry which is preliminary data.</text>
</comment>
<gene>
    <name evidence="2" type="ORF">CRG98_023480</name>
</gene>
<keyword evidence="3" id="KW-1185">Reference proteome</keyword>
<feature type="compositionally biased region" description="Basic and acidic residues" evidence="1">
    <location>
        <begin position="500"/>
        <end position="509"/>
    </location>
</feature>
<accession>A0A2I0JKQ1</accession>
<feature type="region of interest" description="Disordered" evidence="1">
    <location>
        <begin position="489"/>
        <end position="509"/>
    </location>
</feature>
<dbReference type="Proteomes" id="UP000233551">
    <property type="component" value="Unassembled WGS sequence"/>
</dbReference>
<feature type="compositionally biased region" description="Acidic residues" evidence="1">
    <location>
        <begin position="489"/>
        <end position="499"/>
    </location>
</feature>
<dbReference type="EMBL" id="PGOL01001624">
    <property type="protein sequence ID" value="PKI56126.1"/>
    <property type="molecule type" value="Genomic_DNA"/>
</dbReference>
<protein>
    <submittedName>
        <fullName evidence="2">Uncharacterized protein</fullName>
    </submittedName>
</protein>
<name>A0A2I0JKQ1_PUNGR</name>
<reference evidence="2 3" key="1">
    <citation type="submission" date="2017-11" db="EMBL/GenBank/DDBJ databases">
        <title>De-novo sequencing of pomegranate (Punica granatum L.) genome.</title>
        <authorList>
            <person name="Akparov Z."/>
            <person name="Amiraslanov A."/>
            <person name="Hajiyeva S."/>
            <person name="Abbasov M."/>
            <person name="Kaur K."/>
            <person name="Hamwieh A."/>
            <person name="Solovyev V."/>
            <person name="Salamov A."/>
            <person name="Braich B."/>
            <person name="Kosarev P."/>
            <person name="Mahmoud A."/>
            <person name="Hajiyev E."/>
            <person name="Babayeva S."/>
            <person name="Izzatullayeva V."/>
            <person name="Mammadov A."/>
            <person name="Mammadov A."/>
            <person name="Sharifova S."/>
            <person name="Ojaghi J."/>
            <person name="Eynullazada K."/>
            <person name="Bayramov B."/>
            <person name="Abdulazimova A."/>
            <person name="Shahmuradov I."/>
        </authorList>
    </citation>
    <scope>NUCLEOTIDE SEQUENCE [LARGE SCALE GENOMIC DNA]</scope>
    <source>
        <strain evidence="3">cv. AG2017</strain>
        <tissue evidence="2">Leaf</tissue>
    </source>
</reference>
<evidence type="ECO:0000313" key="3">
    <source>
        <dbReference type="Proteomes" id="UP000233551"/>
    </source>
</evidence>
<evidence type="ECO:0000256" key="1">
    <source>
        <dbReference type="SAM" id="MobiDB-lite"/>
    </source>
</evidence>
<dbReference type="PANTHER" id="PTHR36071">
    <property type="entry name" value="DNA DOUBLE-STRAND BREAK REPAIR PROTEIN"/>
    <property type="match status" value="1"/>
</dbReference>
<dbReference type="PANTHER" id="PTHR36071:SF1">
    <property type="entry name" value="DNA DOUBLE-STRAND BREAK REPAIR PROTEIN"/>
    <property type="match status" value="1"/>
</dbReference>
<dbReference type="AlphaFoldDB" id="A0A2I0JKQ1"/>
<dbReference type="STRING" id="22663.A0A2I0JKQ1"/>
<sequence length="742" mass="84149">MRPLQQSPDLRQASPFRRRALELGALHRRPLQHDPSFGRRLSPPSSLSAEGVALWCRLEPLPPPPVRQLLQSQEPPGPRRLHRPFSAPIRRWLMGLPLTQGEQRHFEGPKFLKEKTLPESLLREEDIFFETAKDRVEEAFGERCTENECSVAPESFEPFDLPKTIRHIRSHIYDLTCRGLYHLAMIVSGGSTRLSRTRQSMRKVVIESVPKVLRKHRNCHCNCELCKQLYQLLHDPRNFRGNNAVFLAPVTWSEKAAVIKILDRLEGLPYEVLNAINRKLKGKAVKAPSRCGRSRDQLVKQVRRTSMEMLSELGKKDVLPEPLAKAMTIAVLSLKLISGPQSFSFSRFCKISTEMKTLQDDIVNALWLMRTKEFQSQELNKLRLLFDPSAKISSKYTKPLVKKMLTGYLFECSDVDAVPKSILEGLAFINRKSWTVSNALFSKDKLEEDIECILDLSARTKQIAWDLLPENEYHKGFTDAYLEELQESDYDESGDEDGDERSPKCLKDDGSETDLLVEGFGESTAVSFGQSPVTVRENNISPLVTTSGVITPKLEPDCCTGVDSASPWYTGPAVLFQDFKPSEGMDIDATGHMSSFCSPKAAAEDTFTASHVRFSANSFERHKVENDNLEDQKQYPSKELSWRNQYLAIQDACDETSMVAYDLVGFMLEELAQAEGLELDPTQRFYLKGDYSVDEELSVGRKKKATSWEDVKGSVIHRAVQKLIPSLPKSVMEKVEQILDFR</sequence>
<organism evidence="2 3">
    <name type="scientific">Punica granatum</name>
    <name type="common">Pomegranate</name>
    <dbReference type="NCBI Taxonomy" id="22663"/>
    <lineage>
        <taxon>Eukaryota</taxon>
        <taxon>Viridiplantae</taxon>
        <taxon>Streptophyta</taxon>
        <taxon>Embryophyta</taxon>
        <taxon>Tracheophyta</taxon>
        <taxon>Spermatophyta</taxon>
        <taxon>Magnoliopsida</taxon>
        <taxon>eudicotyledons</taxon>
        <taxon>Gunneridae</taxon>
        <taxon>Pentapetalae</taxon>
        <taxon>rosids</taxon>
        <taxon>malvids</taxon>
        <taxon>Myrtales</taxon>
        <taxon>Lythraceae</taxon>
        <taxon>Punica</taxon>
    </lineage>
</organism>